<dbReference type="AlphaFoldDB" id="A0AAD7T1H7"/>
<accession>A0AAD7T1H7</accession>
<dbReference type="EMBL" id="JAINUG010000018">
    <property type="protein sequence ID" value="KAJ8412658.1"/>
    <property type="molecule type" value="Genomic_DNA"/>
</dbReference>
<protein>
    <submittedName>
        <fullName evidence="2">Uncharacterized protein</fullName>
    </submittedName>
</protein>
<proteinExistence type="predicted"/>
<gene>
    <name evidence="2" type="ORF">AAFF_G00116090</name>
</gene>
<comment type="caution">
    <text evidence="2">The sequence shown here is derived from an EMBL/GenBank/DDBJ whole genome shotgun (WGS) entry which is preliminary data.</text>
</comment>
<keyword evidence="3" id="KW-1185">Reference proteome</keyword>
<evidence type="ECO:0000313" key="3">
    <source>
        <dbReference type="Proteomes" id="UP001221898"/>
    </source>
</evidence>
<dbReference type="Proteomes" id="UP001221898">
    <property type="component" value="Unassembled WGS sequence"/>
</dbReference>
<evidence type="ECO:0000313" key="2">
    <source>
        <dbReference type="EMBL" id="KAJ8412658.1"/>
    </source>
</evidence>
<feature type="region of interest" description="Disordered" evidence="1">
    <location>
        <begin position="34"/>
        <end position="53"/>
    </location>
</feature>
<organism evidence="2 3">
    <name type="scientific">Aldrovandia affinis</name>
    <dbReference type="NCBI Taxonomy" id="143900"/>
    <lineage>
        <taxon>Eukaryota</taxon>
        <taxon>Metazoa</taxon>
        <taxon>Chordata</taxon>
        <taxon>Craniata</taxon>
        <taxon>Vertebrata</taxon>
        <taxon>Euteleostomi</taxon>
        <taxon>Actinopterygii</taxon>
        <taxon>Neopterygii</taxon>
        <taxon>Teleostei</taxon>
        <taxon>Notacanthiformes</taxon>
        <taxon>Halosauridae</taxon>
        <taxon>Aldrovandia</taxon>
    </lineage>
</organism>
<evidence type="ECO:0000256" key="1">
    <source>
        <dbReference type="SAM" id="MobiDB-lite"/>
    </source>
</evidence>
<sequence>MRQHGLHCTSDKLACYTKERHKSYSAAYPCREGDSELQEQTRSRTARPRADSSVVPDWLRGTAGCWVPF</sequence>
<reference evidence="2" key="1">
    <citation type="journal article" date="2023" name="Science">
        <title>Genome structures resolve the early diversification of teleost fishes.</title>
        <authorList>
            <person name="Parey E."/>
            <person name="Louis A."/>
            <person name="Montfort J."/>
            <person name="Bouchez O."/>
            <person name="Roques C."/>
            <person name="Iampietro C."/>
            <person name="Lluch J."/>
            <person name="Castinel A."/>
            <person name="Donnadieu C."/>
            <person name="Desvignes T."/>
            <person name="Floi Bucao C."/>
            <person name="Jouanno E."/>
            <person name="Wen M."/>
            <person name="Mejri S."/>
            <person name="Dirks R."/>
            <person name="Jansen H."/>
            <person name="Henkel C."/>
            <person name="Chen W.J."/>
            <person name="Zahm M."/>
            <person name="Cabau C."/>
            <person name="Klopp C."/>
            <person name="Thompson A.W."/>
            <person name="Robinson-Rechavi M."/>
            <person name="Braasch I."/>
            <person name="Lecointre G."/>
            <person name="Bobe J."/>
            <person name="Postlethwait J.H."/>
            <person name="Berthelot C."/>
            <person name="Roest Crollius H."/>
            <person name="Guiguen Y."/>
        </authorList>
    </citation>
    <scope>NUCLEOTIDE SEQUENCE</scope>
    <source>
        <strain evidence="2">NC1722</strain>
    </source>
</reference>
<name>A0AAD7T1H7_9TELE</name>